<comment type="caution">
    <text evidence="2">The sequence shown here is derived from an EMBL/GenBank/DDBJ whole genome shotgun (WGS) entry which is preliminary data.</text>
</comment>
<feature type="transmembrane region" description="Helical" evidence="1">
    <location>
        <begin position="245"/>
        <end position="266"/>
    </location>
</feature>
<feature type="transmembrane region" description="Helical" evidence="1">
    <location>
        <begin position="278"/>
        <end position="298"/>
    </location>
</feature>
<dbReference type="Proteomes" id="UP000274822">
    <property type="component" value="Unassembled WGS sequence"/>
</dbReference>
<proteinExistence type="predicted"/>
<evidence type="ECO:0000313" key="2">
    <source>
        <dbReference type="EMBL" id="RUS13623.1"/>
    </source>
</evidence>
<sequence>MAPKTGVAELHTIAWTTFAAVYGSFLLVSTITFFVEGRRDIHLSKRSLWLTSLGGIANVIVSTLFLLAFGLYNSYPCFLDFLADYLGVIPLCLTITGRAIRLVFITKLQLSFAHGCPQSPAAELSSFNLSSSALSTRSTKSFFSRYLLPSSQAVLERRLFISLSSVLILDLAYTLVTLFVTRTGGLDSSGKIQPSIAVFPELSYSCTGAPELLPFYVVMVLYFIVCPVVLLYGRGLRDAYGIRNSLLYSFCIGLPCFCMYLVWAYLFETKYGMYFSSILWPMPSFFAIHWTSVIVPLWNYRRERLLVRLPPDANEFEKVLSTPVMFAQFCRHSIDHFVAEHTRFLEDY</sequence>
<feature type="non-terminal residue" evidence="2">
    <location>
        <position position="348"/>
    </location>
</feature>
<name>A0A433P7W3_9FUNG</name>
<feature type="transmembrane region" description="Helical" evidence="1">
    <location>
        <begin position="85"/>
        <end position="104"/>
    </location>
</feature>
<accession>A0A433P7W3</accession>
<keyword evidence="1" id="KW-1133">Transmembrane helix</keyword>
<keyword evidence="1" id="KW-0472">Membrane</keyword>
<reference evidence="2 3" key="1">
    <citation type="journal article" date="2018" name="New Phytol.">
        <title>Phylogenomics of Endogonaceae and evolution of mycorrhizas within Mucoromycota.</title>
        <authorList>
            <person name="Chang Y."/>
            <person name="Desiro A."/>
            <person name="Na H."/>
            <person name="Sandor L."/>
            <person name="Lipzen A."/>
            <person name="Clum A."/>
            <person name="Barry K."/>
            <person name="Grigoriev I.V."/>
            <person name="Martin F.M."/>
            <person name="Stajich J.E."/>
            <person name="Smith M.E."/>
            <person name="Bonito G."/>
            <person name="Spatafora J.W."/>
        </authorList>
    </citation>
    <scope>NUCLEOTIDE SEQUENCE [LARGE SCALE GENOMIC DNA]</scope>
    <source>
        <strain evidence="2 3">AD002</strain>
    </source>
</reference>
<keyword evidence="3" id="KW-1185">Reference proteome</keyword>
<feature type="transmembrane region" description="Helical" evidence="1">
    <location>
        <begin position="12"/>
        <end position="35"/>
    </location>
</feature>
<gene>
    <name evidence="2" type="ORF">BC938DRAFT_477762</name>
</gene>
<organism evidence="2 3">
    <name type="scientific">Jimgerdemannia flammicorona</name>
    <dbReference type="NCBI Taxonomy" id="994334"/>
    <lineage>
        <taxon>Eukaryota</taxon>
        <taxon>Fungi</taxon>
        <taxon>Fungi incertae sedis</taxon>
        <taxon>Mucoromycota</taxon>
        <taxon>Mucoromycotina</taxon>
        <taxon>Endogonomycetes</taxon>
        <taxon>Endogonales</taxon>
        <taxon>Endogonaceae</taxon>
        <taxon>Jimgerdemannia</taxon>
    </lineage>
</organism>
<dbReference type="AlphaFoldDB" id="A0A433P7W3"/>
<dbReference type="EMBL" id="RBNJ01029289">
    <property type="protein sequence ID" value="RUS13623.1"/>
    <property type="molecule type" value="Genomic_DNA"/>
</dbReference>
<protein>
    <submittedName>
        <fullName evidence="2">Uncharacterized protein</fullName>
    </submittedName>
</protein>
<evidence type="ECO:0000313" key="3">
    <source>
        <dbReference type="Proteomes" id="UP000274822"/>
    </source>
</evidence>
<feature type="transmembrane region" description="Helical" evidence="1">
    <location>
        <begin position="47"/>
        <end position="73"/>
    </location>
</feature>
<keyword evidence="1" id="KW-0812">Transmembrane</keyword>
<feature type="transmembrane region" description="Helical" evidence="1">
    <location>
        <begin position="213"/>
        <end position="233"/>
    </location>
</feature>
<feature type="transmembrane region" description="Helical" evidence="1">
    <location>
        <begin position="159"/>
        <end position="180"/>
    </location>
</feature>
<evidence type="ECO:0000256" key="1">
    <source>
        <dbReference type="SAM" id="Phobius"/>
    </source>
</evidence>